<dbReference type="SFLD" id="SFLDG01129">
    <property type="entry name" value="C1.5:_HAD__Beta-PGM__Phosphata"/>
    <property type="match status" value="1"/>
</dbReference>
<protein>
    <recommendedName>
        <fullName evidence="11">Beta-phosphoglucomutase</fullName>
        <ecNumber evidence="10">5.4.2.6</ecNumber>
    </recommendedName>
</protein>
<keyword evidence="3" id="KW-0597">Phosphoprotein</keyword>
<keyword evidence="8" id="KW-0119">Carbohydrate metabolism</keyword>
<dbReference type="InterPro" id="IPR010976">
    <property type="entry name" value="B-phosphoglucomutase_hydrolase"/>
</dbReference>
<dbReference type="GO" id="GO:0046872">
    <property type="term" value="F:metal ion binding"/>
    <property type="evidence" value="ECO:0007669"/>
    <property type="project" value="UniProtKB-KW"/>
</dbReference>
<dbReference type="EMBL" id="MGAF01000046">
    <property type="protein sequence ID" value="OGK39666.1"/>
    <property type="molecule type" value="Genomic_DNA"/>
</dbReference>
<proteinExistence type="inferred from homology"/>
<dbReference type="PRINTS" id="PR00413">
    <property type="entry name" value="HADHALOGNASE"/>
</dbReference>
<keyword evidence="6" id="KW-0460">Magnesium</keyword>
<dbReference type="FunFam" id="3.40.50.1000:FF:000036">
    <property type="entry name" value="HAD family hydrolase"/>
    <property type="match status" value="1"/>
</dbReference>
<comment type="cofactor">
    <cofactor evidence="1">
        <name>Mg(2+)</name>
        <dbReference type="ChEBI" id="CHEBI:18420"/>
    </cofactor>
</comment>
<dbReference type="InterPro" id="IPR041492">
    <property type="entry name" value="HAD_2"/>
</dbReference>
<dbReference type="PANTHER" id="PTHR46193:SF18">
    <property type="entry name" value="HEXITOL PHOSPHATASE B"/>
    <property type="match status" value="1"/>
</dbReference>
<gene>
    <name evidence="12" type="ORF">A3A74_07830</name>
</gene>
<keyword evidence="5" id="KW-0378">Hydrolase</keyword>
<dbReference type="InterPro" id="IPR036412">
    <property type="entry name" value="HAD-like_sf"/>
</dbReference>
<dbReference type="InterPro" id="IPR023214">
    <property type="entry name" value="HAD_sf"/>
</dbReference>
<dbReference type="STRING" id="1802055.A3A74_07830"/>
<dbReference type="Gene3D" id="1.10.150.240">
    <property type="entry name" value="Putative phosphatase, domain 2"/>
    <property type="match status" value="1"/>
</dbReference>
<dbReference type="NCBIfam" id="TIGR01509">
    <property type="entry name" value="HAD-SF-IA-v3"/>
    <property type="match status" value="1"/>
</dbReference>
<comment type="similarity">
    <text evidence="2">Belongs to the HAD-like hydrolase superfamily. CbbY/CbbZ/Gph/YieH family.</text>
</comment>
<evidence type="ECO:0000256" key="4">
    <source>
        <dbReference type="ARBA" id="ARBA00022723"/>
    </source>
</evidence>
<comment type="catalytic activity">
    <reaction evidence="9">
        <text>beta-D-glucose 1-phosphate = beta-D-glucose 6-phosphate</text>
        <dbReference type="Rhea" id="RHEA:20113"/>
        <dbReference type="ChEBI" id="CHEBI:57684"/>
        <dbReference type="ChEBI" id="CHEBI:58247"/>
        <dbReference type="EC" id="5.4.2.6"/>
    </reaction>
</comment>
<dbReference type="GO" id="GO:0016787">
    <property type="term" value="F:hydrolase activity"/>
    <property type="evidence" value="ECO:0007669"/>
    <property type="project" value="UniProtKB-KW"/>
</dbReference>
<evidence type="ECO:0000313" key="13">
    <source>
        <dbReference type="Proteomes" id="UP000179270"/>
    </source>
</evidence>
<dbReference type="Proteomes" id="UP000179270">
    <property type="component" value="Unassembled WGS sequence"/>
</dbReference>
<dbReference type="SUPFAM" id="SSF56784">
    <property type="entry name" value="HAD-like"/>
    <property type="match status" value="1"/>
</dbReference>
<dbReference type="EC" id="5.4.2.6" evidence="10"/>
<evidence type="ECO:0000313" key="12">
    <source>
        <dbReference type="EMBL" id="OGK39666.1"/>
    </source>
</evidence>
<evidence type="ECO:0000256" key="9">
    <source>
        <dbReference type="ARBA" id="ARBA00044926"/>
    </source>
</evidence>
<organism evidence="12 13">
    <name type="scientific">Candidatus Roizmanbacteria bacterium RIFCSPLOWO2_01_FULL_35_13</name>
    <dbReference type="NCBI Taxonomy" id="1802055"/>
    <lineage>
        <taxon>Bacteria</taxon>
        <taxon>Candidatus Roizmaniibacteriota</taxon>
    </lineage>
</organism>
<dbReference type="SFLD" id="SFLDG01135">
    <property type="entry name" value="C1.5.6:_HAD__Beta-PGM__Phospha"/>
    <property type="match status" value="1"/>
</dbReference>
<evidence type="ECO:0000256" key="5">
    <source>
        <dbReference type="ARBA" id="ARBA00022801"/>
    </source>
</evidence>
<evidence type="ECO:0000256" key="1">
    <source>
        <dbReference type="ARBA" id="ARBA00001946"/>
    </source>
</evidence>
<keyword evidence="7" id="KW-0413">Isomerase</keyword>
<comment type="caution">
    <text evidence="12">The sequence shown here is derived from an EMBL/GenBank/DDBJ whole genome shotgun (WGS) entry which is preliminary data.</text>
</comment>
<evidence type="ECO:0000256" key="11">
    <source>
        <dbReference type="ARBA" id="ARBA00044991"/>
    </source>
</evidence>
<reference evidence="12 13" key="1">
    <citation type="journal article" date="2016" name="Nat. Commun.">
        <title>Thousands of microbial genomes shed light on interconnected biogeochemical processes in an aquifer system.</title>
        <authorList>
            <person name="Anantharaman K."/>
            <person name="Brown C.T."/>
            <person name="Hug L.A."/>
            <person name="Sharon I."/>
            <person name="Castelle C.J."/>
            <person name="Probst A.J."/>
            <person name="Thomas B.C."/>
            <person name="Singh A."/>
            <person name="Wilkins M.J."/>
            <person name="Karaoz U."/>
            <person name="Brodie E.L."/>
            <person name="Williams K.H."/>
            <person name="Hubbard S.S."/>
            <person name="Banfield J.F."/>
        </authorList>
    </citation>
    <scope>NUCLEOTIDE SEQUENCE [LARGE SCALE GENOMIC DNA]</scope>
</reference>
<dbReference type="InterPro" id="IPR051600">
    <property type="entry name" value="Beta-PGM-like"/>
</dbReference>
<evidence type="ECO:0000256" key="8">
    <source>
        <dbReference type="ARBA" id="ARBA00023277"/>
    </source>
</evidence>
<evidence type="ECO:0000256" key="2">
    <source>
        <dbReference type="ARBA" id="ARBA00006171"/>
    </source>
</evidence>
<dbReference type="AlphaFoldDB" id="A0A1F7I8H9"/>
<dbReference type="Pfam" id="PF13419">
    <property type="entry name" value="HAD_2"/>
    <property type="match status" value="1"/>
</dbReference>
<dbReference type="GO" id="GO:0008801">
    <property type="term" value="F:beta-phosphoglucomutase activity"/>
    <property type="evidence" value="ECO:0007669"/>
    <property type="project" value="UniProtKB-EC"/>
</dbReference>
<keyword evidence="4" id="KW-0479">Metal-binding</keyword>
<dbReference type="InterPro" id="IPR006439">
    <property type="entry name" value="HAD-SF_hydro_IA"/>
</dbReference>
<dbReference type="PANTHER" id="PTHR46193">
    <property type="entry name" value="6-PHOSPHOGLUCONATE PHOSPHATASE"/>
    <property type="match status" value="1"/>
</dbReference>
<evidence type="ECO:0000256" key="3">
    <source>
        <dbReference type="ARBA" id="ARBA00022553"/>
    </source>
</evidence>
<evidence type="ECO:0000256" key="10">
    <source>
        <dbReference type="ARBA" id="ARBA00044968"/>
    </source>
</evidence>
<dbReference type="NCBIfam" id="TIGR02009">
    <property type="entry name" value="PGMB-YQAB-SF"/>
    <property type="match status" value="1"/>
</dbReference>
<dbReference type="InterPro" id="IPR023198">
    <property type="entry name" value="PGP-like_dom2"/>
</dbReference>
<evidence type="ECO:0000256" key="7">
    <source>
        <dbReference type="ARBA" id="ARBA00023235"/>
    </source>
</evidence>
<accession>A0A1F7I8H9</accession>
<name>A0A1F7I8H9_9BACT</name>
<dbReference type="NCBIfam" id="TIGR01549">
    <property type="entry name" value="HAD-SF-IA-v1"/>
    <property type="match status" value="1"/>
</dbReference>
<sequence>MSKVVIFDKDGVIVETKKLHFEKWKRTFNQHNKKFNEEILNQMMGRSARENIKKFLDPNLSDEFITKILSEQLKSIISMFDRYVSLVPGILNFLKKLKEAKTPVALATSSRLESMDLVLDKFKLRSYFQIIINANQISRSKPDPEIYLKAANQLKINPKDCVVFEDSYSGVEAAKRAGMKVVLVMTSHTRKDIPAVDLAIKDFTKININDIRSL</sequence>
<dbReference type="SFLD" id="SFLDS00003">
    <property type="entry name" value="Haloacid_Dehalogenase"/>
    <property type="match status" value="1"/>
</dbReference>
<evidence type="ECO:0000256" key="6">
    <source>
        <dbReference type="ARBA" id="ARBA00022842"/>
    </source>
</evidence>
<dbReference type="Gene3D" id="3.40.50.1000">
    <property type="entry name" value="HAD superfamily/HAD-like"/>
    <property type="match status" value="1"/>
</dbReference>